<sequence>MQSTEWAEQPWFLATGNVELPPTRLRGFPLPSDSWRRTDGVELRGASVVSGEHLENGW</sequence>
<keyword evidence="2" id="KW-1185">Reference proteome</keyword>
<gene>
    <name evidence="1" type="ORF">ACFQB0_11520</name>
</gene>
<dbReference type="RefSeq" id="WP_386731665.1">
    <property type="nucleotide sequence ID" value="NZ_JBHSTP010000003.1"/>
</dbReference>
<organism evidence="1 2">
    <name type="scientific">Luethyella okanaganae</name>
    <dbReference type="NCBI Taxonomy" id="69372"/>
    <lineage>
        <taxon>Bacteria</taxon>
        <taxon>Bacillati</taxon>
        <taxon>Actinomycetota</taxon>
        <taxon>Actinomycetes</taxon>
        <taxon>Micrococcales</taxon>
        <taxon>Microbacteriaceae</taxon>
        <taxon>Luethyella</taxon>
    </lineage>
</organism>
<name>A0ABW1VF52_9MICO</name>
<comment type="caution">
    <text evidence="1">The sequence shown here is derived from an EMBL/GenBank/DDBJ whole genome shotgun (WGS) entry which is preliminary data.</text>
</comment>
<accession>A0ABW1VF52</accession>
<protein>
    <submittedName>
        <fullName evidence="1">Uncharacterized protein</fullName>
    </submittedName>
</protein>
<dbReference type="Proteomes" id="UP001596306">
    <property type="component" value="Unassembled WGS sequence"/>
</dbReference>
<reference evidence="2" key="1">
    <citation type="journal article" date="2019" name="Int. J. Syst. Evol. Microbiol.">
        <title>The Global Catalogue of Microorganisms (GCM) 10K type strain sequencing project: providing services to taxonomists for standard genome sequencing and annotation.</title>
        <authorList>
            <consortium name="The Broad Institute Genomics Platform"/>
            <consortium name="The Broad Institute Genome Sequencing Center for Infectious Disease"/>
            <person name="Wu L."/>
            <person name="Ma J."/>
        </authorList>
    </citation>
    <scope>NUCLEOTIDE SEQUENCE [LARGE SCALE GENOMIC DNA]</scope>
    <source>
        <strain evidence="2">CCUG 43304</strain>
    </source>
</reference>
<evidence type="ECO:0000313" key="1">
    <source>
        <dbReference type="EMBL" id="MFC6356736.1"/>
    </source>
</evidence>
<proteinExistence type="predicted"/>
<evidence type="ECO:0000313" key="2">
    <source>
        <dbReference type="Proteomes" id="UP001596306"/>
    </source>
</evidence>
<dbReference type="EMBL" id="JBHSTP010000003">
    <property type="protein sequence ID" value="MFC6356736.1"/>
    <property type="molecule type" value="Genomic_DNA"/>
</dbReference>